<proteinExistence type="predicted"/>
<accession>M6V1Q0</accession>
<reference evidence="1 2" key="1">
    <citation type="submission" date="2013-01" db="EMBL/GenBank/DDBJ databases">
        <authorList>
            <person name="Harkins D.M."/>
            <person name="Durkin A.S."/>
            <person name="Brinkac L.M."/>
            <person name="Haft D.H."/>
            <person name="Selengut J.D."/>
            <person name="Sanka R."/>
            <person name="DePew J."/>
            <person name="Purushe J."/>
            <person name="Matthias M.A."/>
            <person name="Vinetz J.M."/>
            <person name="Sutton G.G."/>
            <person name="Nierman W.C."/>
            <person name="Fouts D.E."/>
        </authorList>
    </citation>
    <scope>NUCLEOTIDE SEQUENCE [LARGE SCALE GENOMIC DNA]</scope>
    <source>
        <strain evidence="1 2">ZUN179</strain>
    </source>
</reference>
<name>M6V1Q0_9LEPT</name>
<organism evidence="1 2">
    <name type="scientific">Leptospira santarosai str. ZUN179</name>
    <dbReference type="NCBI Taxonomy" id="1049985"/>
    <lineage>
        <taxon>Bacteria</taxon>
        <taxon>Pseudomonadati</taxon>
        <taxon>Spirochaetota</taxon>
        <taxon>Spirochaetia</taxon>
        <taxon>Leptospirales</taxon>
        <taxon>Leptospiraceae</taxon>
        <taxon>Leptospira</taxon>
    </lineage>
</organism>
<gene>
    <name evidence="1" type="ORF">LEP1GSC187_2610</name>
</gene>
<comment type="caution">
    <text evidence="1">The sequence shown here is derived from an EMBL/GenBank/DDBJ whole genome shotgun (WGS) entry which is preliminary data.</text>
</comment>
<sequence length="137" mass="16445">MEDWQKILRTFTTHVSIRMMDCYFLYSKVSLEKFCKRVGIEFDCGVFDFDYENDNEWAIAETDDFIFHLSRAYKKNTYHIWNPKECPPGCNYCIDVTVKDSADDREGYGTVWFARWEKIFRDLSCKSIVNYRKSPIH</sequence>
<evidence type="ECO:0000313" key="1">
    <source>
        <dbReference type="EMBL" id="EMO43463.1"/>
    </source>
</evidence>
<protein>
    <submittedName>
        <fullName evidence="1">Uncharacterized protein</fullName>
    </submittedName>
</protein>
<dbReference type="EMBL" id="AHOQ02000051">
    <property type="protein sequence ID" value="EMO43463.1"/>
    <property type="molecule type" value="Genomic_DNA"/>
</dbReference>
<evidence type="ECO:0000313" key="2">
    <source>
        <dbReference type="Proteomes" id="UP000012160"/>
    </source>
</evidence>
<dbReference type="Proteomes" id="UP000012160">
    <property type="component" value="Unassembled WGS sequence"/>
</dbReference>
<dbReference type="AlphaFoldDB" id="M6V1Q0"/>